<evidence type="ECO:0000259" key="12">
    <source>
        <dbReference type="PROSITE" id="PS51203"/>
    </source>
</evidence>
<evidence type="ECO:0000256" key="9">
    <source>
        <dbReference type="ARBA" id="ARBA00025145"/>
    </source>
</evidence>
<sequence length="223" mass="25623">MENFQELKDTRDEIKSLLSSATQSRVKKLLQGELARVELEINAEEKRIENAGSPEGTKKQPSKKPQVSLTKITSYAWDQSPKFVKIYITLPEVETLPEEKISSKFTGKSLELRVLGLNGKNYEFQMVHLLHPIIPESSSVKIKSGKLSILLKKEKEENWSCLTVTENLKNIKQQQPKFDETKDPGEGIMDLMKKMYDEGDDEMKRTIAKAWTESREKQNTMDF</sequence>
<evidence type="ECO:0000256" key="1">
    <source>
        <dbReference type="ARBA" id="ARBA00004123"/>
    </source>
</evidence>
<reference evidence="13 14" key="1">
    <citation type="submission" date="2022-05" db="EMBL/GenBank/DDBJ databases">
        <authorList>
            <consortium name="Genoscope - CEA"/>
            <person name="William W."/>
        </authorList>
    </citation>
    <scope>NUCLEOTIDE SEQUENCE [LARGE SCALE GENOMIC DNA]</scope>
</reference>
<dbReference type="InterPro" id="IPR037893">
    <property type="entry name" value="CS_CacyBP"/>
</dbReference>
<feature type="domain" description="SGS" evidence="11">
    <location>
        <begin position="148"/>
        <end position="223"/>
    </location>
</feature>
<organism evidence="13 14">
    <name type="scientific">Porites evermanni</name>
    <dbReference type="NCBI Taxonomy" id="104178"/>
    <lineage>
        <taxon>Eukaryota</taxon>
        <taxon>Metazoa</taxon>
        <taxon>Cnidaria</taxon>
        <taxon>Anthozoa</taxon>
        <taxon>Hexacorallia</taxon>
        <taxon>Scleractinia</taxon>
        <taxon>Fungiina</taxon>
        <taxon>Poritidae</taxon>
        <taxon>Porites</taxon>
    </lineage>
</organism>
<evidence type="ECO:0000256" key="10">
    <source>
        <dbReference type="SAM" id="MobiDB-lite"/>
    </source>
</evidence>
<comment type="caution">
    <text evidence="13">The sequence shown here is derived from an EMBL/GenBank/DDBJ whole genome shotgun (WGS) entry which is preliminary data.</text>
</comment>
<name>A0ABN8LLL1_9CNID</name>
<evidence type="ECO:0000313" key="14">
    <source>
        <dbReference type="Proteomes" id="UP001159427"/>
    </source>
</evidence>
<evidence type="ECO:0000256" key="3">
    <source>
        <dbReference type="ARBA" id="ARBA00015702"/>
    </source>
</evidence>
<feature type="domain" description="CS" evidence="12">
    <location>
        <begin position="70"/>
        <end position="163"/>
    </location>
</feature>
<keyword evidence="5" id="KW-0597">Phosphoprotein</keyword>
<dbReference type="Pfam" id="PF04969">
    <property type="entry name" value="CS"/>
    <property type="match status" value="1"/>
</dbReference>
<keyword evidence="4" id="KW-0963">Cytoplasm</keyword>
<evidence type="ECO:0000256" key="7">
    <source>
        <dbReference type="ARBA" id="ARBA00022990"/>
    </source>
</evidence>
<proteinExistence type="predicted"/>
<keyword evidence="8" id="KW-0539">Nucleus</keyword>
<evidence type="ECO:0000256" key="2">
    <source>
        <dbReference type="ARBA" id="ARBA00004496"/>
    </source>
</evidence>
<gene>
    <name evidence="13" type="ORF">PEVE_00041041</name>
</gene>
<keyword evidence="7" id="KW-0007">Acetylation</keyword>
<dbReference type="InterPro" id="IPR008978">
    <property type="entry name" value="HSP20-like_chaperone"/>
</dbReference>
<dbReference type="InterPro" id="IPR007699">
    <property type="entry name" value="SGS_dom"/>
</dbReference>
<dbReference type="SUPFAM" id="SSF140106">
    <property type="entry name" value="Calcyclin-binding protein-like"/>
    <property type="match status" value="1"/>
</dbReference>
<keyword evidence="6" id="KW-0833">Ubl conjugation pathway</keyword>
<dbReference type="PROSITE" id="PS51203">
    <property type="entry name" value="CS"/>
    <property type="match status" value="1"/>
</dbReference>
<evidence type="ECO:0000313" key="13">
    <source>
        <dbReference type="EMBL" id="CAH3018050.1"/>
    </source>
</evidence>
<dbReference type="PANTHER" id="PTHR13164:SF3">
    <property type="entry name" value="CALCYCLIN-BINDING PROTEIN"/>
    <property type="match status" value="1"/>
</dbReference>
<dbReference type="InterPro" id="IPR007052">
    <property type="entry name" value="CS_dom"/>
</dbReference>
<evidence type="ECO:0000256" key="4">
    <source>
        <dbReference type="ARBA" id="ARBA00022490"/>
    </source>
</evidence>
<accession>A0ABN8LLL1</accession>
<comment type="function">
    <text evidence="9">May be involved in calcium-dependent ubiquitination and subsequent proteasomal degradation of target proteins. Probably serves as a molecular bridge in ubiquitin E3 complexes. Participates in the ubiquitin-mediated degradation of beta-catenin (CTNNB1).</text>
</comment>
<evidence type="ECO:0000259" key="11">
    <source>
        <dbReference type="PROSITE" id="PS51048"/>
    </source>
</evidence>
<evidence type="ECO:0000256" key="5">
    <source>
        <dbReference type="ARBA" id="ARBA00022553"/>
    </source>
</evidence>
<keyword evidence="14" id="KW-1185">Reference proteome</keyword>
<dbReference type="Gene3D" id="4.10.860.10">
    <property type="entry name" value="UVR domain"/>
    <property type="match status" value="1"/>
</dbReference>
<dbReference type="SUPFAM" id="SSF49764">
    <property type="entry name" value="HSP20-like chaperones"/>
    <property type="match status" value="1"/>
</dbReference>
<evidence type="ECO:0000256" key="6">
    <source>
        <dbReference type="ARBA" id="ARBA00022786"/>
    </source>
</evidence>
<dbReference type="Pfam" id="PF09032">
    <property type="entry name" value="Siah-Interact_N"/>
    <property type="match status" value="1"/>
</dbReference>
<comment type="subcellular location">
    <subcellularLocation>
        <location evidence="2">Cytoplasm</location>
    </subcellularLocation>
    <subcellularLocation>
        <location evidence="1">Nucleus</location>
    </subcellularLocation>
</comment>
<dbReference type="CDD" id="cd06468">
    <property type="entry name" value="p23_CacyBP"/>
    <property type="match status" value="1"/>
</dbReference>
<dbReference type="PANTHER" id="PTHR13164">
    <property type="entry name" value="CALICYLIN BINDING PROTEIN"/>
    <property type="match status" value="1"/>
</dbReference>
<evidence type="ECO:0000256" key="8">
    <source>
        <dbReference type="ARBA" id="ARBA00023242"/>
    </source>
</evidence>
<dbReference type="Gene3D" id="2.60.40.790">
    <property type="match status" value="1"/>
</dbReference>
<dbReference type="InterPro" id="IPR015120">
    <property type="entry name" value="Siah-Interact_N"/>
</dbReference>
<protein>
    <recommendedName>
        <fullName evidence="3">Calcyclin-binding protein</fullName>
    </recommendedName>
</protein>
<dbReference type="EMBL" id="CALNXI010000077">
    <property type="protein sequence ID" value="CAH3018050.1"/>
    <property type="molecule type" value="Genomic_DNA"/>
</dbReference>
<dbReference type="InterPro" id="IPR037201">
    <property type="entry name" value="CacyBP_N"/>
</dbReference>
<dbReference type="InterPro" id="IPR052289">
    <property type="entry name" value="Calcyclin-binding_UBL-bridge"/>
</dbReference>
<dbReference type="PROSITE" id="PS51048">
    <property type="entry name" value="SGS"/>
    <property type="match status" value="1"/>
</dbReference>
<feature type="region of interest" description="Disordered" evidence="10">
    <location>
        <begin position="45"/>
        <end position="65"/>
    </location>
</feature>
<dbReference type="Proteomes" id="UP001159427">
    <property type="component" value="Unassembled WGS sequence"/>
</dbReference>